<dbReference type="RefSeq" id="WP_213517479.1">
    <property type="nucleotide sequence ID" value="NZ_BOSE01000006.1"/>
</dbReference>
<comment type="caution">
    <text evidence="1">The sequence shown here is derived from an EMBL/GenBank/DDBJ whole genome shotgun (WGS) entry which is preliminary data.</text>
</comment>
<dbReference type="Proteomes" id="UP000683139">
    <property type="component" value="Unassembled WGS sequence"/>
</dbReference>
<organism evidence="1 2">
    <name type="scientific">Paenibacillus montaniterrae</name>
    <dbReference type="NCBI Taxonomy" id="429341"/>
    <lineage>
        <taxon>Bacteria</taxon>
        <taxon>Bacillati</taxon>
        <taxon>Bacillota</taxon>
        <taxon>Bacilli</taxon>
        <taxon>Bacillales</taxon>
        <taxon>Paenibacillaceae</taxon>
        <taxon>Paenibacillus</taxon>
    </lineage>
</organism>
<gene>
    <name evidence="1" type="ORF">J40TS1_34440</name>
</gene>
<keyword evidence="2" id="KW-1185">Reference proteome</keyword>
<dbReference type="EMBL" id="BOSE01000006">
    <property type="protein sequence ID" value="GIP17802.1"/>
    <property type="molecule type" value="Genomic_DNA"/>
</dbReference>
<protein>
    <submittedName>
        <fullName evidence="1">Uncharacterized protein</fullName>
    </submittedName>
</protein>
<sequence>MIRATVKTIPHPNPKNLVDVWANIVLKEIEKQKEEERSSTEKQVI</sequence>
<accession>A0A919YR88</accession>
<evidence type="ECO:0000313" key="2">
    <source>
        <dbReference type="Proteomes" id="UP000683139"/>
    </source>
</evidence>
<name>A0A919YR88_9BACL</name>
<evidence type="ECO:0000313" key="1">
    <source>
        <dbReference type="EMBL" id="GIP17802.1"/>
    </source>
</evidence>
<dbReference type="AlphaFoldDB" id="A0A919YR88"/>
<proteinExistence type="predicted"/>
<reference evidence="1" key="1">
    <citation type="submission" date="2021-03" db="EMBL/GenBank/DDBJ databases">
        <title>Antimicrobial resistance genes in bacteria isolated from Japanese honey, and their potential for conferring macrolide and lincosamide resistance in the American foulbrood pathogen Paenibacillus larvae.</title>
        <authorList>
            <person name="Okamoto M."/>
            <person name="Kumagai M."/>
            <person name="Kanamori H."/>
            <person name="Takamatsu D."/>
        </authorList>
    </citation>
    <scope>NUCLEOTIDE SEQUENCE</scope>
    <source>
        <strain evidence="1">J40TS1</strain>
    </source>
</reference>